<dbReference type="RefSeq" id="WP_188932919.1">
    <property type="nucleotide sequence ID" value="NZ_BMJC01000003.1"/>
</dbReference>
<evidence type="ECO:0000313" key="2">
    <source>
        <dbReference type="Proteomes" id="UP000607559"/>
    </source>
</evidence>
<dbReference type="Proteomes" id="UP000607559">
    <property type="component" value="Unassembled WGS sequence"/>
</dbReference>
<gene>
    <name evidence="1" type="ORF">GCM10011511_29310</name>
</gene>
<evidence type="ECO:0000313" key="1">
    <source>
        <dbReference type="EMBL" id="GGB04136.1"/>
    </source>
</evidence>
<protein>
    <recommendedName>
        <fullName evidence="3">Mobilization protein</fullName>
    </recommendedName>
</protein>
<sequence>MPVKEAKRFLSIRLSAEELQEVYSHQHQSTCRSLTEYVKKVLTAKPVIVKVRDESKEDTLQQLNAIKNRLDILADKAGPQENGSLLGEIAEIKMSIRKIADTYSRT</sequence>
<organism evidence="1 2">
    <name type="scientific">Puia dinghuensis</name>
    <dbReference type="NCBI Taxonomy" id="1792502"/>
    <lineage>
        <taxon>Bacteria</taxon>
        <taxon>Pseudomonadati</taxon>
        <taxon>Bacteroidota</taxon>
        <taxon>Chitinophagia</taxon>
        <taxon>Chitinophagales</taxon>
        <taxon>Chitinophagaceae</taxon>
        <taxon>Puia</taxon>
    </lineage>
</organism>
<comment type="caution">
    <text evidence="1">The sequence shown here is derived from an EMBL/GenBank/DDBJ whole genome shotgun (WGS) entry which is preliminary data.</text>
</comment>
<evidence type="ECO:0008006" key="3">
    <source>
        <dbReference type="Google" id="ProtNLM"/>
    </source>
</evidence>
<keyword evidence="2" id="KW-1185">Reference proteome</keyword>
<proteinExistence type="predicted"/>
<dbReference type="AlphaFoldDB" id="A0A8J2XTJ8"/>
<name>A0A8J2XTJ8_9BACT</name>
<dbReference type="EMBL" id="BMJC01000003">
    <property type="protein sequence ID" value="GGB04136.1"/>
    <property type="molecule type" value="Genomic_DNA"/>
</dbReference>
<accession>A0A8J2XTJ8</accession>
<reference evidence="1" key="2">
    <citation type="submission" date="2020-09" db="EMBL/GenBank/DDBJ databases">
        <authorList>
            <person name="Sun Q."/>
            <person name="Zhou Y."/>
        </authorList>
    </citation>
    <scope>NUCLEOTIDE SEQUENCE</scope>
    <source>
        <strain evidence="1">CGMCC 1.15448</strain>
    </source>
</reference>
<reference evidence="1" key="1">
    <citation type="journal article" date="2014" name="Int. J. Syst. Evol. Microbiol.">
        <title>Complete genome sequence of Corynebacterium casei LMG S-19264T (=DSM 44701T), isolated from a smear-ripened cheese.</title>
        <authorList>
            <consortium name="US DOE Joint Genome Institute (JGI-PGF)"/>
            <person name="Walter F."/>
            <person name="Albersmeier A."/>
            <person name="Kalinowski J."/>
            <person name="Ruckert C."/>
        </authorList>
    </citation>
    <scope>NUCLEOTIDE SEQUENCE</scope>
    <source>
        <strain evidence="1">CGMCC 1.15448</strain>
    </source>
</reference>